<dbReference type="InterPro" id="IPR050321">
    <property type="entry name" value="Glycosyltr_2/OpgH_subfam"/>
</dbReference>
<dbReference type="Gene3D" id="3.90.550.10">
    <property type="entry name" value="Spore Coat Polysaccharide Biosynthesis Protein SpsA, Chain A"/>
    <property type="match status" value="1"/>
</dbReference>
<dbReference type="AlphaFoldDB" id="A0A1G2G0D8"/>
<dbReference type="Pfam" id="PF13632">
    <property type="entry name" value="Glyco_trans_2_3"/>
    <property type="match status" value="1"/>
</dbReference>
<dbReference type="PANTHER" id="PTHR43867:SF2">
    <property type="entry name" value="CELLULOSE SYNTHASE CATALYTIC SUBUNIT A [UDP-FORMING]"/>
    <property type="match status" value="1"/>
</dbReference>
<comment type="subcellular location">
    <subcellularLocation>
        <location evidence="1">Membrane</location>
        <topology evidence="1">Multi-pass membrane protein</topology>
    </subcellularLocation>
</comment>
<gene>
    <name evidence="9" type="ORF">A2W41_04735</name>
</gene>
<dbReference type="PANTHER" id="PTHR43867">
    <property type="entry name" value="CELLULOSE SYNTHASE CATALYTIC SUBUNIT A [UDP-FORMING]"/>
    <property type="match status" value="1"/>
</dbReference>
<feature type="transmembrane region" description="Helical" evidence="7">
    <location>
        <begin position="396"/>
        <end position="426"/>
    </location>
</feature>
<feature type="transmembrane region" description="Helical" evidence="7">
    <location>
        <begin position="438"/>
        <end position="461"/>
    </location>
</feature>
<evidence type="ECO:0000256" key="4">
    <source>
        <dbReference type="ARBA" id="ARBA00022692"/>
    </source>
</evidence>
<accession>A0A1G2G0D8</accession>
<sequence>MVDKIIQYSKRYLFEWSIFVAQLKATVIAVFPFLRSIHISEEVSLDFQNSDDYLFLAFVHSVKKHIHIETVSLMTVVFTLFFGAVYGAVQFFHVPGLVVISSIVAFFYLVLMAFKLWIVYHGVSYPLIDFSKKEIEHINDDDLPLYTILIPLYREAEVADQVIKAMSAIDYPKDKLDIIITLEKYDAETLSALKKSGLPSHFKTLILPDVCPKTKPKALNVAFLEAMGEFLVIYDAETVPDADQLKKAYLAFRSHPDIACFQTRLEHYNANHNILTKLFNTEYSFHYDLFLPGLQKHNFPVPLSGHSIHFRRHVIEKIGAWDPYNVTEDCDIGIRLYRQGFKTGMMNSVTYEEATCTLKSWTIQRTRWMKGFIQTSIVHLRHPLRFKQEVGGWRNFFVFLLTVPGTVAVNILNLVLWVILVIWLVMHSSFIQTLYPQPVLYMSGVAFIVGSFIFTYLNLLGAYRRKKFYLVKYGMLTPIYWVMIAIATTRAALQIIKNPHGWEKTKHGSHLSKQSG</sequence>
<dbReference type="InterPro" id="IPR001173">
    <property type="entry name" value="Glyco_trans_2-like"/>
</dbReference>
<organism evidence="9 10">
    <name type="scientific">Candidatus Ryanbacteria bacterium RIFCSPHIGHO2_01_45_13</name>
    <dbReference type="NCBI Taxonomy" id="1802112"/>
    <lineage>
        <taxon>Bacteria</taxon>
        <taxon>Candidatus Ryaniibacteriota</taxon>
    </lineage>
</organism>
<feature type="transmembrane region" description="Helical" evidence="7">
    <location>
        <begin position="98"/>
        <end position="123"/>
    </location>
</feature>
<feature type="transmembrane region" description="Helical" evidence="7">
    <location>
        <begin position="71"/>
        <end position="92"/>
    </location>
</feature>
<evidence type="ECO:0000313" key="9">
    <source>
        <dbReference type="EMBL" id="OGZ43766.1"/>
    </source>
</evidence>
<evidence type="ECO:0000259" key="8">
    <source>
        <dbReference type="Pfam" id="PF13632"/>
    </source>
</evidence>
<evidence type="ECO:0000256" key="7">
    <source>
        <dbReference type="SAM" id="Phobius"/>
    </source>
</evidence>
<dbReference type="Proteomes" id="UP000176700">
    <property type="component" value="Unassembled WGS sequence"/>
</dbReference>
<evidence type="ECO:0000313" key="10">
    <source>
        <dbReference type="Proteomes" id="UP000176700"/>
    </source>
</evidence>
<dbReference type="SUPFAM" id="SSF53448">
    <property type="entry name" value="Nucleotide-diphospho-sugar transferases"/>
    <property type="match status" value="1"/>
</dbReference>
<evidence type="ECO:0000256" key="3">
    <source>
        <dbReference type="ARBA" id="ARBA00022679"/>
    </source>
</evidence>
<evidence type="ECO:0000256" key="2">
    <source>
        <dbReference type="ARBA" id="ARBA00022676"/>
    </source>
</evidence>
<evidence type="ECO:0000256" key="5">
    <source>
        <dbReference type="ARBA" id="ARBA00022989"/>
    </source>
</evidence>
<keyword evidence="6 7" id="KW-0472">Membrane</keyword>
<feature type="domain" description="Glycosyltransferase 2-like" evidence="8">
    <location>
        <begin position="232"/>
        <end position="425"/>
    </location>
</feature>
<keyword evidence="4 7" id="KW-0812">Transmembrane</keyword>
<name>A0A1G2G0D8_9BACT</name>
<proteinExistence type="predicted"/>
<evidence type="ECO:0000256" key="6">
    <source>
        <dbReference type="ARBA" id="ARBA00023136"/>
    </source>
</evidence>
<protein>
    <recommendedName>
        <fullName evidence="8">Glycosyltransferase 2-like domain-containing protein</fullName>
    </recommendedName>
</protein>
<dbReference type="GO" id="GO:0016757">
    <property type="term" value="F:glycosyltransferase activity"/>
    <property type="evidence" value="ECO:0007669"/>
    <property type="project" value="UniProtKB-KW"/>
</dbReference>
<keyword evidence="3" id="KW-0808">Transferase</keyword>
<reference evidence="9 10" key="1">
    <citation type="journal article" date="2016" name="Nat. Commun.">
        <title>Thousands of microbial genomes shed light on interconnected biogeochemical processes in an aquifer system.</title>
        <authorList>
            <person name="Anantharaman K."/>
            <person name="Brown C.T."/>
            <person name="Hug L.A."/>
            <person name="Sharon I."/>
            <person name="Castelle C.J."/>
            <person name="Probst A.J."/>
            <person name="Thomas B.C."/>
            <person name="Singh A."/>
            <person name="Wilkins M.J."/>
            <person name="Karaoz U."/>
            <person name="Brodie E.L."/>
            <person name="Williams K.H."/>
            <person name="Hubbard S.S."/>
            <person name="Banfield J.F."/>
        </authorList>
    </citation>
    <scope>NUCLEOTIDE SEQUENCE [LARGE SCALE GENOMIC DNA]</scope>
</reference>
<comment type="caution">
    <text evidence="9">The sequence shown here is derived from an EMBL/GenBank/DDBJ whole genome shotgun (WGS) entry which is preliminary data.</text>
</comment>
<dbReference type="EMBL" id="MHNI01000003">
    <property type="protein sequence ID" value="OGZ43766.1"/>
    <property type="molecule type" value="Genomic_DNA"/>
</dbReference>
<evidence type="ECO:0000256" key="1">
    <source>
        <dbReference type="ARBA" id="ARBA00004141"/>
    </source>
</evidence>
<dbReference type="GO" id="GO:0016020">
    <property type="term" value="C:membrane"/>
    <property type="evidence" value="ECO:0007669"/>
    <property type="project" value="UniProtKB-SubCell"/>
</dbReference>
<keyword evidence="5 7" id="KW-1133">Transmembrane helix</keyword>
<keyword evidence="2" id="KW-0328">Glycosyltransferase</keyword>
<dbReference type="InterPro" id="IPR029044">
    <property type="entry name" value="Nucleotide-diphossugar_trans"/>
</dbReference>
<feature type="transmembrane region" description="Helical" evidence="7">
    <location>
        <begin position="473"/>
        <end position="496"/>
    </location>
</feature>